<proteinExistence type="predicted"/>
<reference evidence="3" key="1">
    <citation type="journal article" date="2019" name="Int. J. Syst. Evol. Microbiol.">
        <title>The Global Catalogue of Microorganisms (GCM) 10K type strain sequencing project: providing services to taxonomists for standard genome sequencing and annotation.</title>
        <authorList>
            <consortium name="The Broad Institute Genomics Platform"/>
            <consortium name="The Broad Institute Genome Sequencing Center for Infectious Disease"/>
            <person name="Wu L."/>
            <person name="Ma J."/>
        </authorList>
    </citation>
    <scope>NUCLEOTIDE SEQUENCE [LARGE SCALE GENOMIC DNA]</scope>
    <source>
        <strain evidence="3">CCUG 62981</strain>
    </source>
</reference>
<dbReference type="Proteomes" id="UP001596024">
    <property type="component" value="Unassembled WGS sequence"/>
</dbReference>
<keyword evidence="3" id="KW-1185">Reference proteome</keyword>
<sequence length="172" mass="19174">MSDLNDILLEGETVIWQDRPAGPGTRRHASVAKRVADYLLPTIILVFTSLALCLWLLIVTDLLPRLAVGAFTIAFVAMAVWIAIGAVRAHRERARSEYHYVLTNQRLIAWDAASDWRAHVLPGALKAVVRERGSLQLYLHGHDEDDDPLILYDLADIDTAERTITQALGRPS</sequence>
<comment type="caution">
    <text evidence="2">The sequence shown here is derived from an EMBL/GenBank/DDBJ whole genome shotgun (WGS) entry which is preliminary data.</text>
</comment>
<protein>
    <recommendedName>
        <fullName evidence="4">PH domain-containing protein</fullName>
    </recommendedName>
</protein>
<dbReference type="EMBL" id="JBHSGQ010000004">
    <property type="protein sequence ID" value="MFC4725646.1"/>
    <property type="molecule type" value="Genomic_DNA"/>
</dbReference>
<keyword evidence="1" id="KW-1133">Transmembrane helix</keyword>
<organism evidence="2 3">
    <name type="scientific">Glycocaulis abyssi</name>
    <dbReference type="NCBI Taxonomy" id="1433403"/>
    <lineage>
        <taxon>Bacteria</taxon>
        <taxon>Pseudomonadati</taxon>
        <taxon>Pseudomonadota</taxon>
        <taxon>Alphaproteobacteria</taxon>
        <taxon>Maricaulales</taxon>
        <taxon>Maricaulaceae</taxon>
        <taxon>Glycocaulis</taxon>
    </lineage>
</organism>
<keyword evidence="1" id="KW-0472">Membrane</keyword>
<feature type="transmembrane region" description="Helical" evidence="1">
    <location>
        <begin position="35"/>
        <end position="60"/>
    </location>
</feature>
<name>A0ABV9NCK2_9PROT</name>
<evidence type="ECO:0008006" key="4">
    <source>
        <dbReference type="Google" id="ProtNLM"/>
    </source>
</evidence>
<evidence type="ECO:0000313" key="3">
    <source>
        <dbReference type="Proteomes" id="UP001596024"/>
    </source>
</evidence>
<gene>
    <name evidence="2" type="ORF">ACFPB0_10130</name>
</gene>
<dbReference type="RefSeq" id="WP_371393249.1">
    <property type="nucleotide sequence ID" value="NZ_CP163421.1"/>
</dbReference>
<keyword evidence="1" id="KW-0812">Transmembrane</keyword>
<evidence type="ECO:0000256" key="1">
    <source>
        <dbReference type="SAM" id="Phobius"/>
    </source>
</evidence>
<accession>A0ABV9NCK2</accession>
<evidence type="ECO:0000313" key="2">
    <source>
        <dbReference type="EMBL" id="MFC4725646.1"/>
    </source>
</evidence>
<feature type="transmembrane region" description="Helical" evidence="1">
    <location>
        <begin position="66"/>
        <end position="87"/>
    </location>
</feature>